<dbReference type="Gene3D" id="3.80.10.10">
    <property type="entry name" value="Ribonuclease Inhibitor"/>
    <property type="match status" value="1"/>
</dbReference>
<protein>
    <submittedName>
        <fullName evidence="3">Uncharacterized protein LOC113205859</fullName>
    </submittedName>
</protein>
<dbReference type="InterPro" id="IPR001810">
    <property type="entry name" value="F-box_dom"/>
</dbReference>
<dbReference type="GeneID" id="113205859"/>
<dbReference type="RefSeq" id="XP_026277421.1">
    <property type="nucleotide sequence ID" value="XM_026421636.2"/>
</dbReference>
<dbReference type="InterPro" id="IPR036047">
    <property type="entry name" value="F-box-like_dom_sf"/>
</dbReference>
<name>A0A6J1SFN6_FRAOC</name>
<dbReference type="OrthoDB" id="10257471at2759"/>
<dbReference type="SUPFAM" id="SSF81383">
    <property type="entry name" value="F-box domain"/>
    <property type="match status" value="1"/>
</dbReference>
<dbReference type="Pfam" id="PF12937">
    <property type="entry name" value="F-box-like"/>
    <property type="match status" value="1"/>
</dbReference>
<dbReference type="Gene3D" id="1.20.1280.50">
    <property type="match status" value="1"/>
</dbReference>
<organism evidence="2 3">
    <name type="scientific">Frankliniella occidentalis</name>
    <name type="common">Western flower thrips</name>
    <name type="synonym">Euthrips occidentalis</name>
    <dbReference type="NCBI Taxonomy" id="133901"/>
    <lineage>
        <taxon>Eukaryota</taxon>
        <taxon>Metazoa</taxon>
        <taxon>Ecdysozoa</taxon>
        <taxon>Arthropoda</taxon>
        <taxon>Hexapoda</taxon>
        <taxon>Insecta</taxon>
        <taxon>Pterygota</taxon>
        <taxon>Neoptera</taxon>
        <taxon>Paraneoptera</taxon>
        <taxon>Thysanoptera</taxon>
        <taxon>Terebrantia</taxon>
        <taxon>Thripoidea</taxon>
        <taxon>Thripidae</taxon>
        <taxon>Frankliniella</taxon>
    </lineage>
</organism>
<keyword evidence="2" id="KW-1185">Reference proteome</keyword>
<evidence type="ECO:0000313" key="2">
    <source>
        <dbReference type="Proteomes" id="UP000504606"/>
    </source>
</evidence>
<dbReference type="AlphaFoldDB" id="A0A6J1SFN6"/>
<dbReference type="KEGG" id="foc:113205859"/>
<sequence>MDQLPDDVLVRVMSLLSEVAVLACRLVCKRFGGLALHPDVWRHRRASFGHGNICQCAVLRLAPCLRELVVDNWHKQRPSDGPRLTLFVATCAVRELSLYVGAKEVQPAARLIRQQQVAGRLRAVSVSFRSARNKDAAAADDALSLLLMSLASTSGVKISLSVDVEGNLPKSSRLVEDGTVVPTLRKLSCHLRQATEHFLESVLARHATTLEDVDLVPIPDSFYTPAPAASPARLLAGMPNLRKLHCCLIPGLDGVAACESLRELRLTVMSSHKGIAANTAGAAELLRRATQLRDVHVFDNQTHVLHDVEHHASRNNSIVELIGGLTSCEGSQLESLYVEHEGGALARLQSLLEQALPSLPTLRRFKVNVASQQLLSVITPDTNPSLRSLQLYRHEIFELTRWICPHAMLHTNRLKDILSANPSLHVELHSYVCSAGHPCGVCRRLPCRLSLENKLHKYKYVGVFAHPVGKCASPEDHASVGLWFHVSDLKHYNSCQSSCV</sequence>
<evidence type="ECO:0000259" key="1">
    <source>
        <dbReference type="PROSITE" id="PS50181"/>
    </source>
</evidence>
<reference evidence="3" key="1">
    <citation type="submission" date="2025-08" db="UniProtKB">
        <authorList>
            <consortium name="RefSeq"/>
        </authorList>
    </citation>
    <scope>IDENTIFICATION</scope>
    <source>
        <tissue evidence="3">Whole organism</tissue>
    </source>
</reference>
<accession>A0A6J1SFN6</accession>
<dbReference type="SUPFAM" id="SSF52047">
    <property type="entry name" value="RNI-like"/>
    <property type="match status" value="1"/>
</dbReference>
<dbReference type="PROSITE" id="PS50181">
    <property type="entry name" value="FBOX"/>
    <property type="match status" value="1"/>
</dbReference>
<gene>
    <name evidence="3" type="primary">LOC113205859</name>
</gene>
<dbReference type="InterPro" id="IPR032675">
    <property type="entry name" value="LRR_dom_sf"/>
</dbReference>
<feature type="domain" description="F-box" evidence="1">
    <location>
        <begin position="1"/>
        <end position="44"/>
    </location>
</feature>
<dbReference type="SMART" id="SM00256">
    <property type="entry name" value="FBOX"/>
    <property type="match status" value="1"/>
</dbReference>
<dbReference type="Proteomes" id="UP000504606">
    <property type="component" value="Unplaced"/>
</dbReference>
<evidence type="ECO:0000313" key="3">
    <source>
        <dbReference type="RefSeq" id="XP_026277421.1"/>
    </source>
</evidence>
<proteinExistence type="predicted"/>